<keyword evidence="1" id="KW-0732">Signal</keyword>
<sequence length="213" mass="23183">MTRLTRISPAAPLALLATLLLSVPAPASAQAQDPEGCGQVSPRLLQQRLSRSAGQGQCLASEIAARLQLSAERVCYQTGLPETQRVEARPAPRTRTIRVRRGTEVQEVKLVSKQPLEDIVDIRDSLDTVFLDVDATLCMSPDQVRVTSGNWEIRGYDAGTSFSASGYFPTSRLGVRYLPQSDGLAIDFDLPAVQLEQDPEPRRIAGSVAMPLR</sequence>
<reference evidence="2 3" key="1">
    <citation type="submission" date="2019-10" db="EMBL/GenBank/DDBJ databases">
        <title>Cognatihalovulum marinum gen. nov. sp. nov., a new member of the family Rhodobacteraceae isolated from deep seawater of the Northwest Indian Ocean.</title>
        <authorList>
            <person name="Ruan C."/>
            <person name="Wang J."/>
            <person name="Zheng X."/>
            <person name="Song L."/>
            <person name="Zhu Y."/>
            <person name="Huang Y."/>
            <person name="Lu Z."/>
            <person name="Du W."/>
            <person name="Huang L."/>
            <person name="Dai X."/>
        </authorList>
    </citation>
    <scope>NUCLEOTIDE SEQUENCE [LARGE SCALE GENOMIC DNA]</scope>
    <source>
        <strain evidence="2 3">2CG4</strain>
    </source>
</reference>
<keyword evidence="3" id="KW-1185">Reference proteome</keyword>
<comment type="caution">
    <text evidence="2">The sequence shown here is derived from an EMBL/GenBank/DDBJ whole genome shotgun (WGS) entry which is preliminary data.</text>
</comment>
<proteinExistence type="predicted"/>
<dbReference type="EMBL" id="WIND01000021">
    <property type="protein sequence ID" value="MSU91575.1"/>
    <property type="molecule type" value="Genomic_DNA"/>
</dbReference>
<feature type="chain" id="PRO_5026940691" evidence="1">
    <location>
        <begin position="30"/>
        <end position="213"/>
    </location>
</feature>
<evidence type="ECO:0000313" key="2">
    <source>
        <dbReference type="EMBL" id="MSU91575.1"/>
    </source>
</evidence>
<name>A0A6L5Z6A7_9RHOB</name>
<evidence type="ECO:0000313" key="3">
    <source>
        <dbReference type="Proteomes" id="UP000474957"/>
    </source>
</evidence>
<dbReference type="RefSeq" id="WP_154448860.1">
    <property type="nucleotide sequence ID" value="NZ_WIND01000021.1"/>
</dbReference>
<accession>A0A6L5Z6A7</accession>
<organism evidence="2 3">
    <name type="scientific">Halovulum marinum</name>
    <dbReference type="NCBI Taxonomy" id="2662447"/>
    <lineage>
        <taxon>Bacteria</taxon>
        <taxon>Pseudomonadati</taxon>
        <taxon>Pseudomonadota</taxon>
        <taxon>Alphaproteobacteria</taxon>
        <taxon>Rhodobacterales</taxon>
        <taxon>Paracoccaceae</taxon>
        <taxon>Halovulum</taxon>
    </lineage>
</organism>
<dbReference type="Proteomes" id="UP000474957">
    <property type="component" value="Unassembled WGS sequence"/>
</dbReference>
<dbReference type="AlphaFoldDB" id="A0A6L5Z6A7"/>
<gene>
    <name evidence="2" type="ORF">GE300_18510</name>
</gene>
<feature type="signal peptide" evidence="1">
    <location>
        <begin position="1"/>
        <end position="29"/>
    </location>
</feature>
<protein>
    <submittedName>
        <fullName evidence="2">Uncharacterized protein</fullName>
    </submittedName>
</protein>
<evidence type="ECO:0000256" key="1">
    <source>
        <dbReference type="SAM" id="SignalP"/>
    </source>
</evidence>